<proteinExistence type="predicted"/>
<evidence type="ECO:0000256" key="1">
    <source>
        <dbReference type="SAM" id="MobiDB-lite"/>
    </source>
</evidence>
<evidence type="ECO:0000313" key="4">
    <source>
        <dbReference type="Proteomes" id="UP001155182"/>
    </source>
</evidence>
<reference evidence="3" key="1">
    <citation type="submission" date="2022-06" db="EMBL/GenBank/DDBJ databases">
        <title>Solitalea sp. MAHUQ-68 isolated from rhizospheric soil.</title>
        <authorList>
            <person name="Huq M.A."/>
        </authorList>
    </citation>
    <scope>NUCLEOTIDE SEQUENCE</scope>
    <source>
        <strain evidence="3">MAHUQ-68</strain>
    </source>
</reference>
<feature type="compositionally biased region" description="Basic and acidic residues" evidence="1">
    <location>
        <begin position="580"/>
        <end position="597"/>
    </location>
</feature>
<feature type="transmembrane region" description="Helical" evidence="2">
    <location>
        <begin position="9"/>
        <end position="31"/>
    </location>
</feature>
<keyword evidence="4" id="KW-1185">Reference proteome</keyword>
<dbReference type="AlphaFoldDB" id="A0A9X2JCU4"/>
<dbReference type="EMBL" id="JAMWYS010000028">
    <property type="protein sequence ID" value="MCO4292914.1"/>
    <property type="molecule type" value="Genomic_DNA"/>
</dbReference>
<feature type="region of interest" description="Disordered" evidence="1">
    <location>
        <begin position="571"/>
        <end position="597"/>
    </location>
</feature>
<keyword evidence="2" id="KW-1133">Transmembrane helix</keyword>
<protein>
    <submittedName>
        <fullName evidence="3">DUF748 domain-containing protein</fullName>
    </submittedName>
</protein>
<accession>A0A9X2JCU4</accession>
<dbReference type="Proteomes" id="UP001155182">
    <property type="component" value="Unassembled WGS sequence"/>
</dbReference>
<evidence type="ECO:0000256" key="2">
    <source>
        <dbReference type="SAM" id="Phobius"/>
    </source>
</evidence>
<organism evidence="3 4">
    <name type="scientific">Solitalea agri</name>
    <dbReference type="NCBI Taxonomy" id="2953739"/>
    <lineage>
        <taxon>Bacteria</taxon>
        <taxon>Pseudomonadati</taxon>
        <taxon>Bacteroidota</taxon>
        <taxon>Sphingobacteriia</taxon>
        <taxon>Sphingobacteriales</taxon>
        <taxon>Sphingobacteriaceae</taxon>
        <taxon>Solitalea</taxon>
    </lineage>
</organism>
<comment type="caution">
    <text evidence="3">The sequence shown here is derived from an EMBL/GenBank/DDBJ whole genome shotgun (WGS) entry which is preliminary data.</text>
</comment>
<name>A0A9X2JCU4_9SPHI</name>
<gene>
    <name evidence="3" type="ORF">NF867_08580</name>
</gene>
<dbReference type="PROSITE" id="PS51257">
    <property type="entry name" value="PROKAR_LIPOPROTEIN"/>
    <property type="match status" value="1"/>
</dbReference>
<keyword evidence="2" id="KW-0472">Membrane</keyword>
<keyword evidence="2" id="KW-0812">Transmembrane</keyword>
<evidence type="ECO:0000313" key="3">
    <source>
        <dbReference type="EMBL" id="MCO4292914.1"/>
    </source>
</evidence>
<sequence length="597" mass="69090">MLQKNRKLLYGLVIVLASCMLLLGGAAWYLALRLEPILKEQLQKQVHQDSNGLYQLEIKKLSIKLFLGRIYFTEPRLVPDSMRLRQLRLAHQAPLSVFNVSCQSIVLSDVDFWHLYKKKQLSIGLLMVKQPKLLLVRDLTVTPKKDGQTRKSLYQLVKPILNRISLAEIKIVDGEVNYKRVYADRITSLKLNKITVLFDDFLMDSLAEIDITRFFYSKNIHVQIDDYSYLTPSNRYKIFVKQFNLSTQDSTVIAQNASLIPQYKKMDFARKAGEQIDRFNINTDSLIIQGFHLKSFLFDERIFANKVELIRPSLEAFRDKNIPRKDLKEKLLFHEMLQTIDHEVLIKKVTINEGRIEYEEKPQGKSKSGTVFFTNLKATFTNVSNLLDPARPTIDIKSSAYLMGSGEMNFEFRFPVNPAEKTFTVNGSIRAMDLRRLNPAIDQLAFVRVKSGRLKSLNFSIKATPIASKTYMKFLYDDLEIQLLNKETGTTEKQGLATTLVNAVIIDKSNPIPQVPVRIANVIYQRDKTRSVFNFLWKSIFTALKPSVGINDKKESKIKEMEEKFKALKLRSKKKKEDKRRKDEIEKQLQKEKRSNS</sequence>